<evidence type="ECO:0000313" key="2">
    <source>
        <dbReference type="EMBL" id="KRZ58406.1"/>
    </source>
</evidence>
<protein>
    <submittedName>
        <fullName evidence="2">Uncharacterized protein</fullName>
    </submittedName>
</protein>
<dbReference type="Proteomes" id="UP000054721">
    <property type="component" value="Unassembled WGS sequence"/>
</dbReference>
<reference evidence="2 3" key="1">
    <citation type="submission" date="2015-05" db="EMBL/GenBank/DDBJ databases">
        <title>Evolution of Trichinella species and genotypes.</title>
        <authorList>
            <person name="Korhonen P.K."/>
            <person name="Edoardo P."/>
            <person name="Giuseppe L.R."/>
            <person name="Gasser R.B."/>
        </authorList>
    </citation>
    <scope>NUCLEOTIDE SEQUENCE [LARGE SCALE GENOMIC DNA]</scope>
    <source>
        <strain evidence="2">ISS10</strain>
    </source>
</reference>
<proteinExistence type="predicted"/>
<organism evidence="2 3">
    <name type="scientific">Trichinella nativa</name>
    <dbReference type="NCBI Taxonomy" id="6335"/>
    <lineage>
        <taxon>Eukaryota</taxon>
        <taxon>Metazoa</taxon>
        <taxon>Ecdysozoa</taxon>
        <taxon>Nematoda</taxon>
        <taxon>Enoplea</taxon>
        <taxon>Dorylaimia</taxon>
        <taxon>Trichinellida</taxon>
        <taxon>Trichinellidae</taxon>
        <taxon>Trichinella</taxon>
    </lineage>
</organism>
<evidence type="ECO:0000256" key="1">
    <source>
        <dbReference type="SAM" id="MobiDB-lite"/>
    </source>
</evidence>
<dbReference type="AlphaFoldDB" id="A0A0V1LFY8"/>
<dbReference type="EMBL" id="JYDW01000057">
    <property type="protein sequence ID" value="KRZ58406.1"/>
    <property type="molecule type" value="Genomic_DNA"/>
</dbReference>
<gene>
    <name evidence="2" type="ORF">T02_6454</name>
</gene>
<keyword evidence="3" id="KW-1185">Reference proteome</keyword>
<evidence type="ECO:0000313" key="3">
    <source>
        <dbReference type="Proteomes" id="UP000054721"/>
    </source>
</evidence>
<accession>A0A0V1LFY8</accession>
<dbReference type="OrthoDB" id="10524548at2759"/>
<feature type="region of interest" description="Disordered" evidence="1">
    <location>
        <begin position="43"/>
        <end position="67"/>
    </location>
</feature>
<comment type="caution">
    <text evidence="2">The sequence shown here is derived from an EMBL/GenBank/DDBJ whole genome shotgun (WGS) entry which is preliminary data.</text>
</comment>
<sequence>MKTQFQLTTRSIQINVRNRHASSISRLLLLVKAEISLEYSYLTDPPQNKSETGLSENEFQLKRSTFN</sequence>
<feature type="compositionally biased region" description="Polar residues" evidence="1">
    <location>
        <begin position="45"/>
        <end position="67"/>
    </location>
</feature>
<name>A0A0V1LFY8_9BILA</name>